<evidence type="ECO:0000256" key="1">
    <source>
        <dbReference type="ARBA" id="ARBA00001966"/>
    </source>
</evidence>
<evidence type="ECO:0000259" key="7">
    <source>
        <dbReference type="PROSITE" id="PS51918"/>
    </source>
</evidence>
<dbReference type="OrthoDB" id="9782387at2"/>
<dbReference type="EMBL" id="QXIS01000030">
    <property type="protein sequence ID" value="RIE05938.1"/>
    <property type="molecule type" value="Genomic_DNA"/>
</dbReference>
<evidence type="ECO:0000256" key="4">
    <source>
        <dbReference type="ARBA" id="ARBA00022723"/>
    </source>
</evidence>
<dbReference type="SUPFAM" id="SSF102114">
    <property type="entry name" value="Radical SAM enzymes"/>
    <property type="match status" value="1"/>
</dbReference>
<proteinExistence type="predicted"/>
<dbReference type="InterPro" id="IPR012840">
    <property type="entry name" value="NrdG2"/>
</dbReference>
<dbReference type="InterPro" id="IPR007197">
    <property type="entry name" value="rSAM"/>
</dbReference>
<keyword evidence="6" id="KW-0411">Iron-sulfur</keyword>
<dbReference type="GO" id="GO:0051539">
    <property type="term" value="F:4 iron, 4 sulfur cluster binding"/>
    <property type="evidence" value="ECO:0007669"/>
    <property type="project" value="UniProtKB-KW"/>
</dbReference>
<dbReference type="PROSITE" id="PS51918">
    <property type="entry name" value="RADICAL_SAM"/>
    <property type="match status" value="1"/>
</dbReference>
<sequence>MRLAHYEPLSLSDFPGRLATTVFTVGCNFTCPYCHNPELVTAMEDTPQLTEDAFFAFLERRRGKLNGVCITGGEPTLHADLAGFVGRIRALGYAVKLDTNGSNPETLGHLLETGSLDYVAMDVKAPPSRYSDVTGNPYALVLAETSIRLLAQCDTVHEYRTTILPLLFSEVDVDNIARMLPPGSRYVIQNFVPTKTLDPNLLHARGFEPGDLETIADHTRLLYPLLHISTRGGI</sequence>
<dbReference type="GO" id="GO:0003824">
    <property type="term" value="F:catalytic activity"/>
    <property type="evidence" value="ECO:0007669"/>
    <property type="project" value="InterPro"/>
</dbReference>
<gene>
    <name evidence="8" type="ORF">SMC7_04730</name>
</gene>
<dbReference type="InterPro" id="IPR058240">
    <property type="entry name" value="rSAM_sf"/>
</dbReference>
<evidence type="ECO:0000313" key="8">
    <source>
        <dbReference type="EMBL" id="RIE05938.1"/>
    </source>
</evidence>
<evidence type="ECO:0000256" key="5">
    <source>
        <dbReference type="ARBA" id="ARBA00023004"/>
    </source>
</evidence>
<protein>
    <submittedName>
        <fullName evidence="8">Anaerobic ribonucleoside-triphosphate reductase activating protein</fullName>
    </submittedName>
</protein>
<evidence type="ECO:0000256" key="2">
    <source>
        <dbReference type="ARBA" id="ARBA00022485"/>
    </source>
</evidence>
<dbReference type="InterPro" id="IPR034457">
    <property type="entry name" value="Organic_radical-activating"/>
</dbReference>
<dbReference type="Gene3D" id="3.20.20.70">
    <property type="entry name" value="Aldolase class I"/>
    <property type="match status" value="1"/>
</dbReference>
<keyword evidence="9" id="KW-1185">Reference proteome</keyword>
<dbReference type="SFLD" id="SFLDG01094">
    <property type="entry name" value="Uncharacterised_Radical_SAM_Su"/>
    <property type="match status" value="1"/>
</dbReference>
<dbReference type="CDD" id="cd01335">
    <property type="entry name" value="Radical_SAM"/>
    <property type="match status" value="1"/>
</dbReference>
<keyword evidence="4" id="KW-0479">Metal-binding</keyword>
<accession>A0A398CZH7</accession>
<organism evidence="8 9">
    <name type="scientific">Candidatus Cryosericum terrychapinii</name>
    <dbReference type="NCBI Taxonomy" id="2290919"/>
    <lineage>
        <taxon>Bacteria</taxon>
        <taxon>Pseudomonadati</taxon>
        <taxon>Caldisericota/Cryosericota group</taxon>
        <taxon>Candidatus Cryosericota</taxon>
        <taxon>Candidatus Cryosericia</taxon>
        <taxon>Candidatus Cryosericales</taxon>
        <taxon>Candidatus Cryosericaceae</taxon>
        <taxon>Candidatus Cryosericum</taxon>
    </lineage>
</organism>
<dbReference type="AlphaFoldDB" id="A0A398CZH7"/>
<keyword evidence="3" id="KW-0949">S-adenosyl-L-methionine</keyword>
<name>A0A398CZH7_9BACT</name>
<dbReference type="Pfam" id="PF04055">
    <property type="entry name" value="Radical_SAM"/>
    <property type="match status" value="1"/>
</dbReference>
<keyword evidence="5" id="KW-0408">Iron</keyword>
<evidence type="ECO:0000256" key="6">
    <source>
        <dbReference type="ARBA" id="ARBA00023014"/>
    </source>
</evidence>
<comment type="cofactor">
    <cofactor evidence="1">
        <name>[4Fe-4S] cluster</name>
        <dbReference type="ChEBI" id="CHEBI:49883"/>
    </cofactor>
</comment>
<dbReference type="Proteomes" id="UP000266328">
    <property type="component" value="Unassembled WGS sequence"/>
</dbReference>
<comment type="caution">
    <text evidence="8">The sequence shown here is derived from an EMBL/GenBank/DDBJ whole genome shotgun (WGS) entry which is preliminary data.</text>
</comment>
<evidence type="ECO:0000256" key="3">
    <source>
        <dbReference type="ARBA" id="ARBA00022691"/>
    </source>
</evidence>
<dbReference type="NCBIfam" id="TIGR02495">
    <property type="entry name" value="NrdG2"/>
    <property type="match status" value="1"/>
</dbReference>
<dbReference type="PANTHER" id="PTHR30352:SF13">
    <property type="entry name" value="GLYCYL-RADICAL ENZYME ACTIVATING ENZYME YJJW-RELATED"/>
    <property type="match status" value="1"/>
</dbReference>
<dbReference type="RefSeq" id="WP_119089200.1">
    <property type="nucleotide sequence ID" value="NZ_QXIS01000030.1"/>
</dbReference>
<evidence type="ECO:0000313" key="9">
    <source>
        <dbReference type="Proteomes" id="UP000266328"/>
    </source>
</evidence>
<dbReference type="InterPro" id="IPR013785">
    <property type="entry name" value="Aldolase_TIM"/>
</dbReference>
<reference evidence="8 9" key="1">
    <citation type="submission" date="2018-09" db="EMBL/GenBank/DDBJ databases">
        <title>Discovery and Ecogenomic Context for Candidatus Cryosericales, a Global Caldiserica Order Active in Thawing Permafrost.</title>
        <authorList>
            <person name="Martinez M.A."/>
            <person name="Woodcroft B.J."/>
            <person name="Ignacio Espinoza J.C."/>
            <person name="Zayed A."/>
            <person name="Singleton C.M."/>
            <person name="Boyd J."/>
            <person name="Li Y.-F."/>
            <person name="Purvine S."/>
            <person name="Maughan H."/>
            <person name="Hodgkins S.B."/>
            <person name="Anderson D."/>
            <person name="Sederholm M."/>
            <person name="Temperton B."/>
            <person name="Saleska S.R."/>
            <person name="Tyson G.W."/>
            <person name="Rich V.I."/>
        </authorList>
    </citation>
    <scope>NUCLEOTIDE SEQUENCE [LARGE SCALE GENOMIC DNA]</scope>
    <source>
        <strain evidence="8 9">SMC7</strain>
    </source>
</reference>
<dbReference type="PANTHER" id="PTHR30352">
    <property type="entry name" value="PYRUVATE FORMATE-LYASE-ACTIVATING ENZYME"/>
    <property type="match status" value="1"/>
</dbReference>
<dbReference type="SFLD" id="SFLDS00029">
    <property type="entry name" value="Radical_SAM"/>
    <property type="match status" value="1"/>
</dbReference>
<dbReference type="GO" id="GO:0046872">
    <property type="term" value="F:metal ion binding"/>
    <property type="evidence" value="ECO:0007669"/>
    <property type="project" value="UniProtKB-KW"/>
</dbReference>
<keyword evidence="2" id="KW-0004">4Fe-4S</keyword>
<feature type="domain" description="Radical SAM core" evidence="7">
    <location>
        <begin position="13"/>
        <end position="231"/>
    </location>
</feature>